<evidence type="ECO:0000256" key="4">
    <source>
        <dbReference type="ARBA" id="ARBA00022605"/>
    </source>
</evidence>
<dbReference type="GO" id="GO:0000105">
    <property type="term" value="P:L-histidine biosynthetic process"/>
    <property type="evidence" value="ECO:0007669"/>
    <property type="project" value="UniProtKB-UniRule"/>
</dbReference>
<dbReference type="GO" id="GO:0005737">
    <property type="term" value="C:cytoplasm"/>
    <property type="evidence" value="ECO:0007669"/>
    <property type="project" value="TreeGrafter"/>
</dbReference>
<evidence type="ECO:0000256" key="5">
    <source>
        <dbReference type="ARBA" id="ARBA00022801"/>
    </source>
</evidence>
<dbReference type="GO" id="GO:0004401">
    <property type="term" value="F:histidinol-phosphatase activity"/>
    <property type="evidence" value="ECO:0007669"/>
    <property type="project" value="UniProtKB-UniRule"/>
</dbReference>
<dbReference type="PANTHER" id="PTHR21039:SF0">
    <property type="entry name" value="HISTIDINOL-PHOSPHATASE"/>
    <property type="match status" value="1"/>
</dbReference>
<reference evidence="10 11" key="1">
    <citation type="submission" date="2013-03" db="EMBL/GenBank/DDBJ databases">
        <title>The Genome Sequence of Enterococcus columbae ATCC_51263 (PacBio/Illumina hybrid assembly).</title>
        <authorList>
            <consortium name="The Broad Institute Genomics Platform"/>
            <consortium name="The Broad Institute Genome Sequencing Center for Infectious Disease"/>
            <person name="Earl A."/>
            <person name="Russ C."/>
            <person name="Gilmore M."/>
            <person name="Surin D."/>
            <person name="Walker B."/>
            <person name="Young S."/>
            <person name="Zeng Q."/>
            <person name="Gargeya S."/>
            <person name="Fitzgerald M."/>
            <person name="Haas B."/>
            <person name="Abouelleil A."/>
            <person name="Allen A.W."/>
            <person name="Alvarado L."/>
            <person name="Arachchi H.M."/>
            <person name="Berlin A.M."/>
            <person name="Chapman S.B."/>
            <person name="Gainer-Dewar J."/>
            <person name="Goldberg J."/>
            <person name="Griggs A."/>
            <person name="Gujja S."/>
            <person name="Hansen M."/>
            <person name="Howarth C."/>
            <person name="Imamovic A."/>
            <person name="Ireland A."/>
            <person name="Larimer J."/>
            <person name="McCowan C."/>
            <person name="Murphy C."/>
            <person name="Pearson M."/>
            <person name="Poon T.W."/>
            <person name="Priest M."/>
            <person name="Roberts A."/>
            <person name="Saif S."/>
            <person name="Shea T."/>
            <person name="Sisk P."/>
            <person name="Sykes S."/>
            <person name="Wortman J."/>
            <person name="Nusbaum C."/>
            <person name="Birren B."/>
        </authorList>
    </citation>
    <scope>NUCLEOTIDE SEQUENCE [LARGE SCALE GENOMIC DNA]</scope>
    <source>
        <strain evidence="10 11">ATCC 51263</strain>
    </source>
</reference>
<evidence type="ECO:0000256" key="2">
    <source>
        <dbReference type="ARBA" id="ARBA00009152"/>
    </source>
</evidence>
<evidence type="ECO:0000256" key="7">
    <source>
        <dbReference type="ARBA" id="ARBA00049158"/>
    </source>
</evidence>
<dbReference type="EC" id="3.1.3.15" evidence="3 8"/>
<evidence type="ECO:0000313" key="10">
    <source>
        <dbReference type="EMBL" id="EOW80582.1"/>
    </source>
</evidence>
<dbReference type="Pfam" id="PF02811">
    <property type="entry name" value="PHP"/>
    <property type="match status" value="1"/>
</dbReference>
<dbReference type="InterPro" id="IPR004013">
    <property type="entry name" value="PHP_dom"/>
</dbReference>
<feature type="domain" description="PHP" evidence="9">
    <location>
        <begin position="5"/>
        <end position="188"/>
    </location>
</feature>
<dbReference type="PANTHER" id="PTHR21039">
    <property type="entry name" value="HISTIDINOL PHOSPHATASE-RELATED"/>
    <property type="match status" value="1"/>
</dbReference>
<proteinExistence type="inferred from homology"/>
<organism evidence="10 11">
    <name type="scientific">Enterococcus columbae DSM 7374 = ATCC 51263</name>
    <dbReference type="NCBI Taxonomy" id="1121865"/>
    <lineage>
        <taxon>Bacteria</taxon>
        <taxon>Bacillati</taxon>
        <taxon>Bacillota</taxon>
        <taxon>Bacilli</taxon>
        <taxon>Lactobacillales</taxon>
        <taxon>Enterococcaceae</taxon>
        <taxon>Enterococcus</taxon>
    </lineage>
</organism>
<comment type="caution">
    <text evidence="10">The sequence shown here is derived from an EMBL/GenBank/DDBJ whole genome shotgun (WGS) entry which is preliminary data.</text>
</comment>
<dbReference type="UniPathway" id="UPA00031">
    <property type="reaction ID" value="UER00013"/>
</dbReference>
<evidence type="ECO:0000256" key="8">
    <source>
        <dbReference type="RuleBase" id="RU366003"/>
    </source>
</evidence>
<dbReference type="AlphaFoldDB" id="S1MUR6"/>
<keyword evidence="11" id="KW-1185">Reference proteome</keyword>
<dbReference type="SUPFAM" id="SSF89550">
    <property type="entry name" value="PHP domain-like"/>
    <property type="match status" value="1"/>
</dbReference>
<evidence type="ECO:0000256" key="1">
    <source>
        <dbReference type="ARBA" id="ARBA00004970"/>
    </source>
</evidence>
<dbReference type="Gene3D" id="3.20.20.140">
    <property type="entry name" value="Metal-dependent hydrolases"/>
    <property type="match status" value="1"/>
</dbReference>
<dbReference type="RefSeq" id="WP_016183281.1">
    <property type="nucleotide sequence ID" value="NZ_JXKI01000001.1"/>
</dbReference>
<dbReference type="Proteomes" id="UP000014113">
    <property type="component" value="Unassembled WGS sequence"/>
</dbReference>
<sequence length="260" mass="30381">MQYYDQHLHTFLSFDSEETFEAYLDKDLPIFVATDHFDLQNPCSQFKDDIPNYDRLCQIHQDLTNKYPTKLLKGIELGVVPGQQAQIEAYLQTHPYDLHLLSIHQNGRFDYMDDIVLTMDKLKIAQMYFDQMELVLQTFKYGHILTHFEYGLRRLSFSAEELANHFETQLTRILKLVIQRQMGLELNAKSFGKYQNAPLYDYIIPLYQSLGGKLFTLGSDAHVADDYQLLFPEMAQLLAKHQVKQLALFENTEIQLVSLI</sequence>
<comment type="catalytic activity">
    <reaction evidence="7 8">
        <text>L-histidinol phosphate + H2O = L-histidinol + phosphate</text>
        <dbReference type="Rhea" id="RHEA:14465"/>
        <dbReference type="ChEBI" id="CHEBI:15377"/>
        <dbReference type="ChEBI" id="CHEBI:43474"/>
        <dbReference type="ChEBI" id="CHEBI:57699"/>
        <dbReference type="ChEBI" id="CHEBI:57980"/>
        <dbReference type="EC" id="3.1.3.15"/>
    </reaction>
</comment>
<dbReference type="eggNOG" id="COG1387">
    <property type="taxonomic scope" value="Bacteria"/>
</dbReference>
<dbReference type="STRING" id="1121865.OMW_01139"/>
<keyword evidence="4 8" id="KW-0028">Amino-acid biosynthesis</keyword>
<dbReference type="PATRIC" id="fig|1121865.3.peg.1111"/>
<dbReference type="EMBL" id="ASWJ01000008">
    <property type="protein sequence ID" value="EOW80582.1"/>
    <property type="molecule type" value="Genomic_DNA"/>
</dbReference>
<evidence type="ECO:0000313" key="11">
    <source>
        <dbReference type="Proteomes" id="UP000014113"/>
    </source>
</evidence>
<evidence type="ECO:0000259" key="9">
    <source>
        <dbReference type="Pfam" id="PF02811"/>
    </source>
</evidence>
<name>S1MUR6_9ENTE</name>
<protein>
    <recommendedName>
        <fullName evidence="3 8">Histidinol-phosphatase</fullName>
        <shortName evidence="8">HolPase</shortName>
        <ecNumber evidence="3 8">3.1.3.15</ecNumber>
    </recommendedName>
</protein>
<dbReference type="InterPro" id="IPR010140">
    <property type="entry name" value="Histidinol_P_phosphatase_HisJ"/>
</dbReference>
<accession>S1MUR6</accession>
<dbReference type="OrthoDB" id="9775255at2"/>
<comment type="similarity">
    <text evidence="2 8">Belongs to the PHP hydrolase family. HisK subfamily.</text>
</comment>
<evidence type="ECO:0000256" key="6">
    <source>
        <dbReference type="ARBA" id="ARBA00023102"/>
    </source>
</evidence>
<evidence type="ECO:0000256" key="3">
    <source>
        <dbReference type="ARBA" id="ARBA00013085"/>
    </source>
</evidence>
<keyword evidence="5 8" id="KW-0378">Hydrolase</keyword>
<gene>
    <name evidence="10" type="ORF">I568_01759</name>
</gene>
<dbReference type="InterPro" id="IPR016195">
    <property type="entry name" value="Pol/histidinol_Pase-like"/>
</dbReference>
<keyword evidence="6 8" id="KW-0368">Histidine biosynthesis</keyword>
<comment type="pathway">
    <text evidence="1 8">Amino-acid biosynthesis; L-histidine biosynthesis; L-histidine from 5-phospho-alpha-D-ribose 1-diphosphate: step 8/9.</text>
</comment>